<keyword evidence="5" id="KW-0472">Membrane</keyword>
<proteinExistence type="inferred from homology"/>
<keyword evidence="4" id="KW-1133">Transmembrane helix</keyword>
<evidence type="ECO:0000256" key="2">
    <source>
        <dbReference type="ARBA" id="ARBA00007165"/>
    </source>
</evidence>
<accession>A0ABX0XYI2</accession>
<dbReference type="Pfam" id="PF02104">
    <property type="entry name" value="SURF1"/>
    <property type="match status" value="1"/>
</dbReference>
<evidence type="ECO:0000313" key="7">
    <source>
        <dbReference type="EMBL" id="NJC71116.1"/>
    </source>
</evidence>
<comment type="similarity">
    <text evidence="2 6">Belongs to the SURF1 family.</text>
</comment>
<protein>
    <recommendedName>
        <fullName evidence="6">SURF1-like protein</fullName>
    </recommendedName>
</protein>
<dbReference type="PANTHER" id="PTHR23427:SF2">
    <property type="entry name" value="SURFEIT LOCUS PROTEIN 1"/>
    <property type="match status" value="1"/>
</dbReference>
<keyword evidence="3" id="KW-0812">Transmembrane</keyword>
<dbReference type="EMBL" id="JAATVY010000009">
    <property type="protein sequence ID" value="NJC71116.1"/>
    <property type="molecule type" value="Genomic_DNA"/>
</dbReference>
<dbReference type="PANTHER" id="PTHR23427">
    <property type="entry name" value="SURFEIT LOCUS PROTEIN"/>
    <property type="match status" value="1"/>
</dbReference>
<reference evidence="7 8" key="1">
    <citation type="submission" date="2020-03" db="EMBL/GenBank/DDBJ databases">
        <title>WGS of the type strain of Planosporangium spp.</title>
        <authorList>
            <person name="Thawai C."/>
        </authorList>
    </citation>
    <scope>NUCLEOTIDE SEQUENCE [LARGE SCALE GENOMIC DNA]</scope>
    <source>
        <strain evidence="7 8">TBRC 5610</strain>
    </source>
</reference>
<dbReference type="CDD" id="cd06662">
    <property type="entry name" value="SURF1"/>
    <property type="match status" value="1"/>
</dbReference>
<name>A0ABX0XYI2_9ACTN</name>
<sequence length="234" mass="25072">MVGLGDWQLHRYHERSAINARIDAGSSGPAVPITRVLPAPGGAHGQVGPPPSNTREWTRIQVTGHYDPAHEHLARGRSVNGQVGFEVLTPLMLDDGSAVLVDRGWLPPPTTGGALDKPQVPAAPTGQVTVVGPLHRPESGADRPVDGMVRRVSPATLSLPYPVYGGYVTLDHQTPPADARFTAIPSEHENAWQNAGYVVNWWAFAILTLFGYGYLARREAHGDATGERPVEVPA</sequence>
<organism evidence="7 8">
    <name type="scientific">Planosporangium thailandense</name>
    <dbReference type="NCBI Taxonomy" id="765197"/>
    <lineage>
        <taxon>Bacteria</taxon>
        <taxon>Bacillati</taxon>
        <taxon>Actinomycetota</taxon>
        <taxon>Actinomycetes</taxon>
        <taxon>Micromonosporales</taxon>
        <taxon>Micromonosporaceae</taxon>
        <taxon>Planosporangium</taxon>
    </lineage>
</organism>
<dbReference type="PROSITE" id="PS50895">
    <property type="entry name" value="SURF1"/>
    <property type="match status" value="1"/>
</dbReference>
<evidence type="ECO:0000256" key="5">
    <source>
        <dbReference type="ARBA" id="ARBA00023136"/>
    </source>
</evidence>
<comment type="subcellular location">
    <subcellularLocation>
        <location evidence="6">Cell membrane</location>
        <topology evidence="6">Multi-pass membrane protein</topology>
    </subcellularLocation>
    <subcellularLocation>
        <location evidence="1">Membrane</location>
    </subcellularLocation>
</comment>
<evidence type="ECO:0000256" key="3">
    <source>
        <dbReference type="ARBA" id="ARBA00022692"/>
    </source>
</evidence>
<keyword evidence="6" id="KW-1003">Cell membrane</keyword>
<keyword evidence="8" id="KW-1185">Reference proteome</keyword>
<evidence type="ECO:0000313" key="8">
    <source>
        <dbReference type="Proteomes" id="UP000722989"/>
    </source>
</evidence>
<evidence type="ECO:0000256" key="1">
    <source>
        <dbReference type="ARBA" id="ARBA00004370"/>
    </source>
</evidence>
<dbReference type="InterPro" id="IPR045214">
    <property type="entry name" value="Surf1/Surf4"/>
</dbReference>
<evidence type="ECO:0000256" key="4">
    <source>
        <dbReference type="ARBA" id="ARBA00022989"/>
    </source>
</evidence>
<dbReference type="Proteomes" id="UP000722989">
    <property type="component" value="Unassembled WGS sequence"/>
</dbReference>
<gene>
    <name evidence="7" type="ORF">HC031_15545</name>
</gene>
<evidence type="ECO:0000256" key="6">
    <source>
        <dbReference type="RuleBase" id="RU363076"/>
    </source>
</evidence>
<comment type="caution">
    <text evidence="7">The sequence shown here is derived from an EMBL/GenBank/DDBJ whole genome shotgun (WGS) entry which is preliminary data.</text>
</comment>
<dbReference type="InterPro" id="IPR002994">
    <property type="entry name" value="Surf1/Shy1"/>
</dbReference>